<protein>
    <recommendedName>
        <fullName evidence="3">Lipoprotein</fullName>
    </recommendedName>
</protein>
<sequence>MKKSLVLLLIVPFLFVACGYKPSSYYAKQQLKGSIFVNLIINLQDPRNAVIIKDKMHEIIVHRLDSNIVFDRKLADTVLDLKLASVRMQELQYDESGYNKLYRAIVKIEVKYKKDNQTKSFDVSGDYEFSIGDGSTITDTKRFEAIKSAASKALEEVISKLAVQSFNKKEVNEN</sequence>
<dbReference type="PROSITE" id="PS51257">
    <property type="entry name" value="PROKAR_LIPOPROTEIN"/>
    <property type="match status" value="1"/>
</dbReference>
<dbReference type="InterPro" id="IPR007485">
    <property type="entry name" value="LPS_assembly_LptE"/>
</dbReference>
<dbReference type="GO" id="GO:0043165">
    <property type="term" value="P:Gram-negative-bacterium-type cell outer membrane assembly"/>
    <property type="evidence" value="ECO:0007669"/>
    <property type="project" value="InterPro"/>
</dbReference>
<dbReference type="Pfam" id="PF04390">
    <property type="entry name" value="LptE"/>
    <property type="match status" value="1"/>
</dbReference>
<evidence type="ECO:0000313" key="1">
    <source>
        <dbReference type="EMBL" id="RXK13154.1"/>
    </source>
</evidence>
<keyword evidence="2" id="KW-1185">Reference proteome</keyword>
<evidence type="ECO:0000313" key="2">
    <source>
        <dbReference type="Proteomes" id="UP000289718"/>
    </source>
</evidence>
<accession>A0A4V1M1C2</accession>
<dbReference type="EMBL" id="NXIE01000002">
    <property type="protein sequence ID" value="RXK13154.1"/>
    <property type="molecule type" value="Genomic_DNA"/>
</dbReference>
<proteinExistence type="predicted"/>
<name>A0A4V1M1C2_9BACT</name>
<dbReference type="GO" id="GO:0019867">
    <property type="term" value="C:outer membrane"/>
    <property type="evidence" value="ECO:0007669"/>
    <property type="project" value="InterPro"/>
</dbReference>
<organism evidence="1 2">
    <name type="scientific">Halarcobacter mediterraneus</name>
    <dbReference type="NCBI Taxonomy" id="2023153"/>
    <lineage>
        <taxon>Bacteria</taxon>
        <taxon>Pseudomonadati</taxon>
        <taxon>Campylobacterota</taxon>
        <taxon>Epsilonproteobacteria</taxon>
        <taxon>Campylobacterales</taxon>
        <taxon>Arcobacteraceae</taxon>
        <taxon>Halarcobacter</taxon>
    </lineage>
</organism>
<reference evidence="1 2" key="1">
    <citation type="submission" date="2017-09" db="EMBL/GenBank/DDBJ databases">
        <title>Genomics of the genus Arcobacter.</title>
        <authorList>
            <person name="Perez-Cataluna A."/>
            <person name="Figueras M.J."/>
            <person name="Salas-Masso N."/>
        </authorList>
    </citation>
    <scope>NUCLEOTIDE SEQUENCE [LARGE SCALE GENOMIC DNA]</scope>
    <source>
        <strain evidence="1 2">F156-34</strain>
    </source>
</reference>
<gene>
    <name evidence="1" type="ORF">CP965_04975</name>
</gene>
<dbReference type="AlphaFoldDB" id="A0A4V1M1C2"/>
<dbReference type="RefSeq" id="WP_129060974.1">
    <property type="nucleotide sequence ID" value="NZ_NXIE01000002.1"/>
</dbReference>
<dbReference type="Proteomes" id="UP000289718">
    <property type="component" value="Unassembled WGS sequence"/>
</dbReference>
<comment type="caution">
    <text evidence="1">The sequence shown here is derived from an EMBL/GenBank/DDBJ whole genome shotgun (WGS) entry which is preliminary data.</text>
</comment>
<evidence type="ECO:0008006" key="3">
    <source>
        <dbReference type="Google" id="ProtNLM"/>
    </source>
</evidence>
<dbReference type="OrthoDB" id="5347351at2"/>